<protein>
    <submittedName>
        <fullName evidence="2">Uncharacterized protein</fullName>
    </submittedName>
</protein>
<name>A0A409VHZ1_9AGAR</name>
<keyword evidence="1" id="KW-1133">Transmembrane helix</keyword>
<gene>
    <name evidence="2" type="ORF">CVT26_000931</name>
</gene>
<dbReference type="AlphaFoldDB" id="A0A409VHZ1"/>
<keyword evidence="3" id="KW-1185">Reference proteome</keyword>
<dbReference type="EMBL" id="NHYE01005643">
    <property type="protein sequence ID" value="PPQ65912.1"/>
    <property type="molecule type" value="Genomic_DNA"/>
</dbReference>
<evidence type="ECO:0000313" key="3">
    <source>
        <dbReference type="Proteomes" id="UP000284706"/>
    </source>
</evidence>
<comment type="caution">
    <text evidence="2">The sequence shown here is derived from an EMBL/GenBank/DDBJ whole genome shotgun (WGS) entry which is preliminary data.</text>
</comment>
<feature type="transmembrane region" description="Helical" evidence="1">
    <location>
        <begin position="139"/>
        <end position="161"/>
    </location>
</feature>
<accession>A0A409VHZ1</accession>
<evidence type="ECO:0000313" key="2">
    <source>
        <dbReference type="EMBL" id="PPQ65912.1"/>
    </source>
</evidence>
<keyword evidence="1" id="KW-0812">Transmembrane</keyword>
<organism evidence="2 3">
    <name type="scientific">Gymnopilus dilepis</name>
    <dbReference type="NCBI Taxonomy" id="231916"/>
    <lineage>
        <taxon>Eukaryota</taxon>
        <taxon>Fungi</taxon>
        <taxon>Dikarya</taxon>
        <taxon>Basidiomycota</taxon>
        <taxon>Agaricomycotina</taxon>
        <taxon>Agaricomycetes</taxon>
        <taxon>Agaricomycetidae</taxon>
        <taxon>Agaricales</taxon>
        <taxon>Agaricineae</taxon>
        <taxon>Hymenogastraceae</taxon>
        <taxon>Gymnopilus</taxon>
    </lineage>
</organism>
<evidence type="ECO:0000256" key="1">
    <source>
        <dbReference type="SAM" id="Phobius"/>
    </source>
</evidence>
<sequence length="163" mass="18371">MPRSRLAGLDVSRARLAREDAPLIARKPNSRQLSEESLAWPSRSLQNARCSSVYVGAAVRIDYRSVMVRRAFKLKLCPTNYRSASGVIAASPWDMDIVNTFFSRGLAWFLSSPLHMALLRSQAHVEVTLFLRKFAFKDALIPSIVGMMPVLEVIIFIYPLVIF</sequence>
<dbReference type="InParanoid" id="A0A409VHZ1"/>
<reference evidence="2 3" key="1">
    <citation type="journal article" date="2018" name="Evol. Lett.">
        <title>Horizontal gene cluster transfer increased hallucinogenic mushroom diversity.</title>
        <authorList>
            <person name="Reynolds H.T."/>
            <person name="Vijayakumar V."/>
            <person name="Gluck-Thaler E."/>
            <person name="Korotkin H.B."/>
            <person name="Matheny P.B."/>
            <person name="Slot J.C."/>
        </authorList>
    </citation>
    <scope>NUCLEOTIDE SEQUENCE [LARGE SCALE GENOMIC DNA]</scope>
    <source>
        <strain evidence="2 3">SRW20</strain>
    </source>
</reference>
<dbReference type="Proteomes" id="UP000284706">
    <property type="component" value="Unassembled WGS sequence"/>
</dbReference>
<keyword evidence="1" id="KW-0472">Membrane</keyword>
<proteinExistence type="predicted"/>